<dbReference type="Proteomes" id="UP000078284">
    <property type="component" value="Chromosome 2"/>
</dbReference>
<organism evidence="1 2">
    <name type="scientific">Arabidopsis thaliana</name>
    <name type="common">Mouse-ear cress</name>
    <dbReference type="NCBI Taxonomy" id="3702"/>
    <lineage>
        <taxon>Eukaryota</taxon>
        <taxon>Viridiplantae</taxon>
        <taxon>Streptophyta</taxon>
        <taxon>Embryophyta</taxon>
        <taxon>Tracheophyta</taxon>
        <taxon>Spermatophyta</taxon>
        <taxon>Magnoliopsida</taxon>
        <taxon>eudicotyledons</taxon>
        <taxon>Gunneridae</taxon>
        <taxon>Pentapetalae</taxon>
        <taxon>rosids</taxon>
        <taxon>malvids</taxon>
        <taxon>Brassicales</taxon>
        <taxon>Brassicaceae</taxon>
        <taxon>Camelineae</taxon>
        <taxon>Arabidopsis</taxon>
    </lineage>
</organism>
<proteinExistence type="predicted"/>
<evidence type="ECO:0000313" key="1">
    <source>
        <dbReference type="EMBL" id="OAP10061.1"/>
    </source>
</evidence>
<comment type="caution">
    <text evidence="1">The sequence shown here is derived from an EMBL/GenBank/DDBJ whole genome shotgun (WGS) entry which is preliminary data.</text>
</comment>
<dbReference type="AlphaFoldDB" id="A0A178VXC6"/>
<dbReference type="InterPro" id="IPR006462">
    <property type="entry name" value="MS5"/>
</dbReference>
<gene>
    <name evidence="1" type="ordered locus">AXX17_At2g14560</name>
</gene>
<accession>A0A178VXC6</accession>
<evidence type="ECO:0000313" key="2">
    <source>
        <dbReference type="Proteomes" id="UP000078284"/>
    </source>
</evidence>
<protein>
    <submittedName>
        <fullName evidence="1">Uncharacterized protein</fullName>
    </submittedName>
</protein>
<dbReference type="Pfam" id="PF04776">
    <property type="entry name" value="protein_MS5"/>
    <property type="match status" value="1"/>
</dbReference>
<dbReference type="EMBL" id="LUHQ01000002">
    <property type="protein sequence ID" value="OAP10061.1"/>
    <property type="molecule type" value="Genomic_DNA"/>
</dbReference>
<sequence length="143" mass="16200">MLVSLIPELPLENPFQDATDRFYVLPRLIGTVSNMVWPIKILRVAMETTQDLGACDATFYVRYTDSYQARTGEDADRVAIVRRIWDEQFDVFKIVGRTESYRSLGNGESTTSRETVVHGSKDIDSMEQSDMMVSTDMLGCTQS</sequence>
<name>A0A178VXC6_ARATH</name>
<reference evidence="2" key="1">
    <citation type="journal article" date="2016" name="Proc. Natl. Acad. Sci. U.S.A.">
        <title>Chromosome-level assembly of Arabidopsis thaliana Ler reveals the extent of translocation and inversion polymorphisms.</title>
        <authorList>
            <person name="Zapata L."/>
            <person name="Ding J."/>
            <person name="Willing E.M."/>
            <person name="Hartwig B."/>
            <person name="Bezdan D."/>
            <person name="Jiao W.B."/>
            <person name="Patel V."/>
            <person name="Velikkakam James G."/>
            <person name="Koornneef M."/>
            <person name="Ossowski S."/>
            <person name="Schneeberger K."/>
        </authorList>
    </citation>
    <scope>NUCLEOTIDE SEQUENCE [LARGE SCALE GENOMIC DNA]</scope>
    <source>
        <strain evidence="2">cv. Landsberg erecta</strain>
    </source>
</reference>